<sequence>MLPQDSNVSLSTLFNTFSVPDREKLSAWLKGMTPQQKQQFTARIESLDTRKKWQLLVESCSRLGANQPPVLGAGVVTPKQTQAMATLVETLGPAQQQFMLQSLNKAARGHISPVMGGATPVTFPITNSWVTGSNSQRHLSMGDGPPDLQPSTQTVPNGNGSTNAQQMATVSSGQSSPYSPLPPPSPKTLVNFGGSLDGQQNLNPGPGGDPLIQSSMLNGGKPGNNYQNHHRRISSGTISLPSPTIMLSGNVTPTFPNGWPINGPGSSPPMHPSMFNGGMPGSNNQQRRLSNGSMPPP</sequence>
<protein>
    <submittedName>
        <fullName evidence="2">Uncharacterized protein</fullName>
    </submittedName>
</protein>
<evidence type="ECO:0000256" key="1">
    <source>
        <dbReference type="SAM" id="MobiDB-lite"/>
    </source>
</evidence>
<keyword evidence="3" id="KW-1185">Reference proteome</keyword>
<dbReference type="GeneID" id="36588035"/>
<dbReference type="InParanoid" id="A0A2J6TDZ9"/>
<evidence type="ECO:0000313" key="3">
    <source>
        <dbReference type="Proteomes" id="UP000235371"/>
    </source>
</evidence>
<dbReference type="Proteomes" id="UP000235371">
    <property type="component" value="Unassembled WGS sequence"/>
</dbReference>
<feature type="compositionally biased region" description="Polar residues" evidence="1">
    <location>
        <begin position="281"/>
        <end position="297"/>
    </location>
</feature>
<feature type="non-terminal residue" evidence="2">
    <location>
        <position position="297"/>
    </location>
</feature>
<name>A0A2J6TDZ9_9HELO</name>
<gene>
    <name evidence="2" type="ORF">K444DRAFT_611506</name>
</gene>
<evidence type="ECO:0000313" key="2">
    <source>
        <dbReference type="EMBL" id="PMD61256.1"/>
    </source>
</evidence>
<feature type="compositionally biased region" description="Polar residues" evidence="1">
    <location>
        <begin position="149"/>
        <end position="170"/>
    </location>
</feature>
<feature type="region of interest" description="Disordered" evidence="1">
    <location>
        <begin position="133"/>
        <end position="241"/>
    </location>
</feature>
<organism evidence="2 3">
    <name type="scientific">Hyaloscypha bicolor E</name>
    <dbReference type="NCBI Taxonomy" id="1095630"/>
    <lineage>
        <taxon>Eukaryota</taxon>
        <taxon>Fungi</taxon>
        <taxon>Dikarya</taxon>
        <taxon>Ascomycota</taxon>
        <taxon>Pezizomycotina</taxon>
        <taxon>Leotiomycetes</taxon>
        <taxon>Helotiales</taxon>
        <taxon>Hyaloscyphaceae</taxon>
        <taxon>Hyaloscypha</taxon>
        <taxon>Hyaloscypha bicolor</taxon>
    </lineage>
</organism>
<dbReference type="RefSeq" id="XP_024738160.1">
    <property type="nucleotide sequence ID" value="XM_024879958.1"/>
</dbReference>
<dbReference type="AlphaFoldDB" id="A0A2J6TDZ9"/>
<accession>A0A2J6TDZ9</accession>
<feature type="region of interest" description="Disordered" evidence="1">
    <location>
        <begin position="261"/>
        <end position="297"/>
    </location>
</feature>
<reference evidence="2 3" key="1">
    <citation type="submission" date="2016-04" db="EMBL/GenBank/DDBJ databases">
        <title>A degradative enzymes factory behind the ericoid mycorrhizal symbiosis.</title>
        <authorList>
            <consortium name="DOE Joint Genome Institute"/>
            <person name="Martino E."/>
            <person name="Morin E."/>
            <person name="Grelet G."/>
            <person name="Kuo A."/>
            <person name="Kohler A."/>
            <person name="Daghino S."/>
            <person name="Barry K."/>
            <person name="Choi C."/>
            <person name="Cichocki N."/>
            <person name="Clum A."/>
            <person name="Copeland A."/>
            <person name="Hainaut M."/>
            <person name="Haridas S."/>
            <person name="Labutti K."/>
            <person name="Lindquist E."/>
            <person name="Lipzen A."/>
            <person name="Khouja H.-R."/>
            <person name="Murat C."/>
            <person name="Ohm R."/>
            <person name="Olson A."/>
            <person name="Spatafora J."/>
            <person name="Veneault-Fourrey C."/>
            <person name="Henrissat B."/>
            <person name="Grigoriev I."/>
            <person name="Martin F."/>
            <person name="Perotto S."/>
        </authorList>
    </citation>
    <scope>NUCLEOTIDE SEQUENCE [LARGE SCALE GENOMIC DNA]</scope>
    <source>
        <strain evidence="2 3">E</strain>
    </source>
</reference>
<dbReference type="EMBL" id="KZ613786">
    <property type="protein sequence ID" value="PMD61256.1"/>
    <property type="molecule type" value="Genomic_DNA"/>
</dbReference>
<proteinExistence type="predicted"/>